<organism evidence="1 2">
    <name type="scientific">Selenomonas ruminantium</name>
    <dbReference type="NCBI Taxonomy" id="971"/>
    <lineage>
        <taxon>Bacteria</taxon>
        <taxon>Bacillati</taxon>
        <taxon>Bacillota</taxon>
        <taxon>Negativicutes</taxon>
        <taxon>Selenomonadales</taxon>
        <taxon>Selenomonadaceae</taxon>
        <taxon>Selenomonas</taxon>
    </lineage>
</organism>
<sequence>MKKKMFDKPSVVFTKKLATSDAYMYGTNWDEEHRNEMVPISVVPVIKANLKTEDTCSLPPNMDTLMVKFNMTVLGDIGVSCAGNAREFEEKLRHSVANYVEKTGLRELAYRYAYNIASARFLWRNRLSADNITVVIEAGDVKLTVDAYDYSLKSFEYKDELEPLAAKIAETLAGKDTLLKISVKAYAQVGYGSHVFPSEELVKEKDNNRSKVLYQNGGVAAMHTQKIGNAIRTIDTWYDDFGTDKGAGPLAVEPFGHSHSRYQDFRNIADGNDFYTLLNKFVNGESLSEGEEHFVVAMLIRGGTFEVVDKVH</sequence>
<dbReference type="Proteomes" id="UP000183843">
    <property type="component" value="Unassembled WGS sequence"/>
</dbReference>
<proteinExistence type="predicted"/>
<evidence type="ECO:0000313" key="1">
    <source>
        <dbReference type="EMBL" id="SFB07184.1"/>
    </source>
</evidence>
<name>A0A1I0Y1Y6_SELRU</name>
<dbReference type="NCBIfam" id="TIGR02566">
    <property type="entry name" value="cas_Csy3"/>
    <property type="match status" value="1"/>
</dbReference>
<reference evidence="1 2" key="1">
    <citation type="submission" date="2016-10" db="EMBL/GenBank/DDBJ databases">
        <authorList>
            <person name="de Groot N.N."/>
        </authorList>
    </citation>
    <scope>NUCLEOTIDE SEQUENCE [LARGE SCALE GENOMIC DNA]</scope>
    <source>
        <strain evidence="1 2">L14</strain>
    </source>
</reference>
<dbReference type="AlphaFoldDB" id="A0A1I0Y1Y6"/>
<dbReference type="RefSeq" id="WP_074816319.1">
    <property type="nucleotide sequence ID" value="NZ_FOJX01000009.1"/>
</dbReference>
<dbReference type="Pfam" id="PF09615">
    <property type="entry name" value="Cas_Csy3"/>
    <property type="match status" value="1"/>
</dbReference>
<dbReference type="InterPro" id="IPR013399">
    <property type="entry name" value="CRISPR-assoc_prot_Csy3"/>
</dbReference>
<accession>A0A1I0Y1Y6</accession>
<evidence type="ECO:0000313" key="2">
    <source>
        <dbReference type="Proteomes" id="UP000183843"/>
    </source>
</evidence>
<protein>
    <submittedName>
        <fullName evidence="1">CRISPR-associated protein, Csy3 family</fullName>
    </submittedName>
</protein>
<gene>
    <name evidence="1" type="ORF">SAMN05216587_10955</name>
</gene>
<dbReference type="EMBL" id="FOJX01000009">
    <property type="protein sequence ID" value="SFB07184.1"/>
    <property type="molecule type" value="Genomic_DNA"/>
</dbReference>